<evidence type="ECO:0000256" key="5">
    <source>
        <dbReference type="ARBA" id="ARBA00023274"/>
    </source>
</evidence>
<dbReference type="InterPro" id="IPR000244">
    <property type="entry name" value="Ribosomal_bL9"/>
</dbReference>
<dbReference type="InterPro" id="IPR009027">
    <property type="entry name" value="Ribosomal_bL9/RNase_H1_N"/>
</dbReference>
<dbReference type="RefSeq" id="WP_080063099.1">
    <property type="nucleotide sequence ID" value="NZ_MZGX01000003.1"/>
</dbReference>
<keyword evidence="8" id="KW-0175">Coiled coil</keyword>
<dbReference type="GO" id="GO:0019843">
    <property type="term" value="F:rRNA binding"/>
    <property type="evidence" value="ECO:0007669"/>
    <property type="project" value="UniProtKB-UniRule"/>
</dbReference>
<evidence type="ECO:0000259" key="9">
    <source>
        <dbReference type="Pfam" id="PF01281"/>
    </source>
</evidence>
<dbReference type="Gene3D" id="3.40.5.10">
    <property type="entry name" value="Ribosomal protein L9, N-terminal domain"/>
    <property type="match status" value="1"/>
</dbReference>
<evidence type="ECO:0000256" key="6">
    <source>
        <dbReference type="ARBA" id="ARBA00035292"/>
    </source>
</evidence>
<proteinExistence type="inferred from homology"/>
<feature type="domain" description="Large ribosomal subunit protein bL9 C-terminal" evidence="10">
    <location>
        <begin position="63"/>
        <end position="146"/>
    </location>
</feature>
<reference evidence="11 12" key="1">
    <citation type="submission" date="2017-03" db="EMBL/GenBank/DDBJ databases">
        <title>Genome sequence of Clostridium hungatei DSM 14427.</title>
        <authorList>
            <person name="Poehlein A."/>
            <person name="Daniel R."/>
        </authorList>
    </citation>
    <scope>NUCLEOTIDE SEQUENCE [LARGE SCALE GENOMIC DNA]</scope>
    <source>
        <strain evidence="11 12">DSM 14427</strain>
    </source>
</reference>
<evidence type="ECO:0000256" key="8">
    <source>
        <dbReference type="SAM" id="Coils"/>
    </source>
</evidence>
<dbReference type="Pfam" id="PF01281">
    <property type="entry name" value="Ribosomal_L9_N"/>
    <property type="match status" value="1"/>
</dbReference>
<name>A0A1V4SR40_RUMHU</name>
<gene>
    <name evidence="7 11" type="primary">rplI</name>
    <name evidence="11" type="ORF">CLHUN_06340</name>
</gene>
<comment type="similarity">
    <text evidence="1 7">Belongs to the bacterial ribosomal protein bL9 family.</text>
</comment>
<feature type="domain" description="Ribosomal protein L9" evidence="9">
    <location>
        <begin position="1"/>
        <end position="46"/>
    </location>
</feature>
<dbReference type="InterPro" id="IPR020594">
    <property type="entry name" value="Ribosomal_bL9_bac/chp"/>
</dbReference>
<keyword evidence="4 7" id="KW-0689">Ribosomal protein</keyword>
<sequence length="148" mass="16433">MKVILKEDVKGLGKKEQMVEASDGYARNFLFPKGLAVEATAANMNIMKTKKEAEAHKKEKEIAQARELANKIKNITVTIKVKAGENGKLFGSITSKDVAETLKTQHKLDIDRKKLVMPEAIKAIGTFEAEVKLYPEISSKFTVKIESL</sequence>
<dbReference type="GO" id="GO:1990904">
    <property type="term" value="C:ribonucleoprotein complex"/>
    <property type="evidence" value="ECO:0007669"/>
    <property type="project" value="UniProtKB-KW"/>
</dbReference>
<dbReference type="NCBIfam" id="TIGR00158">
    <property type="entry name" value="L9"/>
    <property type="match status" value="1"/>
</dbReference>
<evidence type="ECO:0000313" key="11">
    <source>
        <dbReference type="EMBL" id="OPX45697.1"/>
    </source>
</evidence>
<dbReference type="Proteomes" id="UP000191554">
    <property type="component" value="Unassembled WGS sequence"/>
</dbReference>
<evidence type="ECO:0000256" key="7">
    <source>
        <dbReference type="HAMAP-Rule" id="MF_00503"/>
    </source>
</evidence>
<evidence type="ECO:0000256" key="2">
    <source>
        <dbReference type="ARBA" id="ARBA00022730"/>
    </source>
</evidence>
<dbReference type="InterPro" id="IPR036791">
    <property type="entry name" value="Ribosomal_bL9_C_sf"/>
</dbReference>
<accession>A0A1V4SR40</accession>
<dbReference type="SUPFAM" id="SSF55658">
    <property type="entry name" value="L9 N-domain-like"/>
    <property type="match status" value="1"/>
</dbReference>
<evidence type="ECO:0000313" key="12">
    <source>
        <dbReference type="Proteomes" id="UP000191554"/>
    </source>
</evidence>
<keyword evidence="5 7" id="KW-0687">Ribonucleoprotein</keyword>
<dbReference type="SUPFAM" id="SSF55653">
    <property type="entry name" value="Ribosomal protein L9 C-domain"/>
    <property type="match status" value="1"/>
</dbReference>
<dbReference type="GO" id="GO:0006412">
    <property type="term" value="P:translation"/>
    <property type="evidence" value="ECO:0007669"/>
    <property type="project" value="UniProtKB-UniRule"/>
</dbReference>
<dbReference type="Gene3D" id="3.10.430.100">
    <property type="entry name" value="Ribosomal protein L9, C-terminal domain"/>
    <property type="match status" value="1"/>
</dbReference>
<dbReference type="InterPro" id="IPR020070">
    <property type="entry name" value="Ribosomal_bL9_N"/>
</dbReference>
<keyword evidence="3 7" id="KW-0694">RNA-binding</keyword>
<evidence type="ECO:0000256" key="3">
    <source>
        <dbReference type="ARBA" id="ARBA00022884"/>
    </source>
</evidence>
<dbReference type="GO" id="GO:0003735">
    <property type="term" value="F:structural constituent of ribosome"/>
    <property type="evidence" value="ECO:0007669"/>
    <property type="project" value="InterPro"/>
</dbReference>
<dbReference type="HAMAP" id="MF_00503">
    <property type="entry name" value="Ribosomal_bL9"/>
    <property type="match status" value="1"/>
</dbReference>
<evidence type="ECO:0000256" key="1">
    <source>
        <dbReference type="ARBA" id="ARBA00010605"/>
    </source>
</evidence>
<dbReference type="InterPro" id="IPR020069">
    <property type="entry name" value="Ribosomal_bL9_C"/>
</dbReference>
<keyword evidence="12" id="KW-1185">Reference proteome</keyword>
<dbReference type="STRING" id="48256.CLHUN_06340"/>
<dbReference type="EMBL" id="MZGX01000003">
    <property type="protein sequence ID" value="OPX45697.1"/>
    <property type="molecule type" value="Genomic_DNA"/>
</dbReference>
<feature type="coiled-coil region" evidence="8">
    <location>
        <begin position="39"/>
        <end position="75"/>
    </location>
</feature>
<comment type="function">
    <text evidence="7">Binds to the 23S rRNA.</text>
</comment>
<dbReference type="Pfam" id="PF03948">
    <property type="entry name" value="Ribosomal_L9_C"/>
    <property type="match status" value="1"/>
</dbReference>
<dbReference type="OrthoDB" id="9788336at2"/>
<protein>
    <recommendedName>
        <fullName evidence="6 7">Large ribosomal subunit protein bL9</fullName>
    </recommendedName>
</protein>
<dbReference type="PANTHER" id="PTHR21368">
    <property type="entry name" value="50S RIBOSOMAL PROTEIN L9"/>
    <property type="match status" value="1"/>
</dbReference>
<dbReference type="AlphaFoldDB" id="A0A1V4SR40"/>
<keyword evidence="2 7" id="KW-0699">rRNA-binding</keyword>
<comment type="caution">
    <text evidence="11">The sequence shown here is derived from an EMBL/GenBank/DDBJ whole genome shotgun (WGS) entry which is preliminary data.</text>
</comment>
<dbReference type="InterPro" id="IPR036935">
    <property type="entry name" value="Ribosomal_bL9_N_sf"/>
</dbReference>
<organism evidence="11 12">
    <name type="scientific">Ruminiclostridium hungatei</name>
    <name type="common">Clostridium hungatei</name>
    <dbReference type="NCBI Taxonomy" id="48256"/>
    <lineage>
        <taxon>Bacteria</taxon>
        <taxon>Bacillati</taxon>
        <taxon>Bacillota</taxon>
        <taxon>Clostridia</taxon>
        <taxon>Eubacteriales</taxon>
        <taxon>Oscillospiraceae</taxon>
        <taxon>Ruminiclostridium</taxon>
    </lineage>
</organism>
<evidence type="ECO:0000256" key="4">
    <source>
        <dbReference type="ARBA" id="ARBA00022980"/>
    </source>
</evidence>
<dbReference type="GO" id="GO:0005840">
    <property type="term" value="C:ribosome"/>
    <property type="evidence" value="ECO:0007669"/>
    <property type="project" value="UniProtKB-KW"/>
</dbReference>
<evidence type="ECO:0000259" key="10">
    <source>
        <dbReference type="Pfam" id="PF03948"/>
    </source>
</evidence>